<evidence type="ECO:0000259" key="6">
    <source>
        <dbReference type="Pfam" id="PF00962"/>
    </source>
</evidence>
<proteinExistence type="inferred from homology"/>
<dbReference type="PANTHER" id="PTHR43114:SF6">
    <property type="entry name" value="ADENINE DEAMINASE"/>
    <property type="match status" value="1"/>
</dbReference>
<dbReference type="RefSeq" id="WP_135478553.1">
    <property type="nucleotide sequence ID" value="NZ_SIJK02000021.1"/>
</dbReference>
<keyword evidence="3" id="KW-0479">Metal-binding</keyword>
<dbReference type="SUPFAM" id="SSF51556">
    <property type="entry name" value="Metallo-dependent hydrolases"/>
    <property type="match status" value="1"/>
</dbReference>
<accession>A0ABS4DAU9</accession>
<dbReference type="EC" id="3.5.4.4" evidence="7"/>
<comment type="similarity">
    <text evidence="2">Belongs to the metallo-dependent hydrolases superfamily. Adenosine and AMP deaminases family.</text>
</comment>
<dbReference type="EMBL" id="SIJK02000021">
    <property type="protein sequence ID" value="MBP1466562.1"/>
    <property type="molecule type" value="Genomic_DNA"/>
</dbReference>
<evidence type="ECO:0000313" key="8">
    <source>
        <dbReference type="Proteomes" id="UP001193081"/>
    </source>
</evidence>
<sequence>MLTPVLETFITQMPKVELHLHLEGTITPRTLLVLAERNGVTLPANDEEGVAALFRYRDFGDFLNVFMAMTRAIVRGEDFEQLAYELGHDLAQQHVRYAEVMISPMQYLLRGVDLYEVIEGTMAGFAQVEREADIVLRLALDYGRQYGPERAWESLEVACALMHRGVVGWSIGGNEIGHPPEPFAPVFAAARAAGLGVMAHAGEVVGPVSVWGAIEFLEAQRVGHGVRSVDDPLLVQTLAERGVVLDICPSSNLLTGAIKTWESHPLPSLLAAGVQVTINSDDPTFFATTLTEEYRRSLTHLGLTLDQLCGTVNTAARATFLPASDQEALTMRVEQEITLLRQRLGV</sequence>
<keyword evidence="5" id="KW-0862">Zinc</keyword>
<evidence type="ECO:0000256" key="4">
    <source>
        <dbReference type="ARBA" id="ARBA00022801"/>
    </source>
</evidence>
<dbReference type="Proteomes" id="UP001193081">
    <property type="component" value="Unassembled WGS sequence"/>
</dbReference>
<dbReference type="InterPro" id="IPR001365">
    <property type="entry name" value="A_deaminase_dom"/>
</dbReference>
<keyword evidence="4 7" id="KW-0378">Hydrolase</keyword>
<feature type="domain" description="Adenosine deaminase" evidence="6">
    <location>
        <begin position="14"/>
        <end position="334"/>
    </location>
</feature>
<keyword evidence="8" id="KW-1185">Reference proteome</keyword>
<reference evidence="7 8" key="1">
    <citation type="submission" date="2021-03" db="EMBL/GenBank/DDBJ databases">
        <authorList>
            <person name="Grouzdev D.S."/>
        </authorList>
    </citation>
    <scope>NUCLEOTIDE SEQUENCE [LARGE SCALE GENOMIC DNA]</scope>
    <source>
        <strain evidence="7 8">M50-1</strain>
    </source>
</reference>
<evidence type="ECO:0000256" key="3">
    <source>
        <dbReference type="ARBA" id="ARBA00022723"/>
    </source>
</evidence>
<dbReference type="InterPro" id="IPR006330">
    <property type="entry name" value="Ado/ade_deaminase"/>
</dbReference>
<gene>
    <name evidence="7" type="primary">add</name>
    <name evidence="7" type="ORF">EYB53_012675</name>
</gene>
<evidence type="ECO:0000256" key="2">
    <source>
        <dbReference type="ARBA" id="ARBA00006676"/>
    </source>
</evidence>
<comment type="caution">
    <text evidence="7">The sequence shown here is derived from an EMBL/GenBank/DDBJ whole genome shotgun (WGS) entry which is preliminary data.</text>
</comment>
<dbReference type="Gene3D" id="3.20.20.140">
    <property type="entry name" value="Metal-dependent hydrolases"/>
    <property type="match status" value="1"/>
</dbReference>
<dbReference type="Pfam" id="PF00962">
    <property type="entry name" value="A_deaminase"/>
    <property type="match status" value="1"/>
</dbReference>
<dbReference type="InterPro" id="IPR032466">
    <property type="entry name" value="Metal_Hydrolase"/>
</dbReference>
<organism evidence="7 8">
    <name type="scientific">Candidatus Chloroploca mongolica</name>
    <dbReference type="NCBI Taxonomy" id="2528176"/>
    <lineage>
        <taxon>Bacteria</taxon>
        <taxon>Bacillati</taxon>
        <taxon>Chloroflexota</taxon>
        <taxon>Chloroflexia</taxon>
        <taxon>Chloroflexales</taxon>
        <taxon>Chloroflexineae</taxon>
        <taxon>Oscillochloridaceae</taxon>
        <taxon>Candidatus Chloroploca</taxon>
    </lineage>
</organism>
<evidence type="ECO:0000313" key="7">
    <source>
        <dbReference type="EMBL" id="MBP1466562.1"/>
    </source>
</evidence>
<name>A0ABS4DAU9_9CHLR</name>
<dbReference type="PANTHER" id="PTHR43114">
    <property type="entry name" value="ADENINE DEAMINASE"/>
    <property type="match status" value="1"/>
</dbReference>
<evidence type="ECO:0000256" key="5">
    <source>
        <dbReference type="ARBA" id="ARBA00022833"/>
    </source>
</evidence>
<protein>
    <submittedName>
        <fullName evidence="7">Adenosine deaminase</fullName>
        <ecNumber evidence="7">3.5.4.4</ecNumber>
    </submittedName>
</protein>
<dbReference type="GO" id="GO:0016787">
    <property type="term" value="F:hydrolase activity"/>
    <property type="evidence" value="ECO:0007669"/>
    <property type="project" value="UniProtKB-KW"/>
</dbReference>
<dbReference type="NCBIfam" id="TIGR01430">
    <property type="entry name" value="aden_deam"/>
    <property type="match status" value="1"/>
</dbReference>
<comment type="cofactor">
    <cofactor evidence="1">
        <name>Zn(2+)</name>
        <dbReference type="ChEBI" id="CHEBI:29105"/>
    </cofactor>
</comment>
<evidence type="ECO:0000256" key="1">
    <source>
        <dbReference type="ARBA" id="ARBA00001947"/>
    </source>
</evidence>